<comment type="caution">
    <text evidence="2">The sequence shown here is derived from an EMBL/GenBank/DDBJ whole genome shotgun (WGS) entry which is preliminary data.</text>
</comment>
<proteinExistence type="predicted"/>
<feature type="signal peptide" evidence="1">
    <location>
        <begin position="1"/>
        <end position="22"/>
    </location>
</feature>
<sequence>MTFFPRYAAALTLLALPLAAPAMEAREGSGCATYAAPEQAAIKRLTASSLPEPGGAEGAGPARIDTGIAYRAALSPQEGFAFTAEPGRHTPADGAYAGAFVFHTDQAGPYRAYIDDASWVDLVDQDGALVPSKDFGGRHQCDALRKFVAYSLDADRDYVLQLSGGTRQRVRVLVQPEPR</sequence>
<organism evidence="2 3">
    <name type="scientific">Alloalcanivorax gelatiniphagus</name>
    <dbReference type="NCBI Taxonomy" id="1194167"/>
    <lineage>
        <taxon>Bacteria</taxon>
        <taxon>Pseudomonadati</taxon>
        <taxon>Pseudomonadota</taxon>
        <taxon>Gammaproteobacteria</taxon>
        <taxon>Oceanospirillales</taxon>
        <taxon>Alcanivoracaceae</taxon>
        <taxon>Alloalcanivorax</taxon>
    </lineage>
</organism>
<protein>
    <recommendedName>
        <fullName evidence="4">Lipoprotein</fullName>
    </recommendedName>
</protein>
<evidence type="ECO:0008006" key="4">
    <source>
        <dbReference type="Google" id="ProtNLM"/>
    </source>
</evidence>
<feature type="chain" id="PRO_5047547362" description="Lipoprotein" evidence="1">
    <location>
        <begin position="23"/>
        <end position="179"/>
    </location>
</feature>
<keyword evidence="3" id="KW-1185">Reference proteome</keyword>
<dbReference type="EMBL" id="VCQT01000026">
    <property type="protein sequence ID" value="TMW13215.1"/>
    <property type="molecule type" value="Genomic_DNA"/>
</dbReference>
<reference evidence="2 3" key="1">
    <citation type="submission" date="2019-05" db="EMBL/GenBank/DDBJ databases">
        <title>Genome of Alcanivorax gelatiniphagus, an oil degrading marine bacteria.</title>
        <authorList>
            <person name="Kwon K.K."/>
        </authorList>
    </citation>
    <scope>NUCLEOTIDE SEQUENCE [LARGE SCALE GENOMIC DNA]</scope>
    <source>
        <strain evidence="2 3">MEBiC 08158</strain>
    </source>
</reference>
<accession>A0ABY2XMY2</accession>
<dbReference type="Proteomes" id="UP000739180">
    <property type="component" value="Unassembled WGS sequence"/>
</dbReference>
<keyword evidence="1" id="KW-0732">Signal</keyword>
<evidence type="ECO:0000256" key="1">
    <source>
        <dbReference type="SAM" id="SignalP"/>
    </source>
</evidence>
<gene>
    <name evidence="2" type="ORF">FGS76_07765</name>
</gene>
<evidence type="ECO:0000313" key="2">
    <source>
        <dbReference type="EMBL" id="TMW13215.1"/>
    </source>
</evidence>
<dbReference type="RefSeq" id="WP_138772058.1">
    <property type="nucleotide sequence ID" value="NZ_JBHSSX010000076.1"/>
</dbReference>
<name>A0ABY2XMY2_9GAMM</name>
<evidence type="ECO:0000313" key="3">
    <source>
        <dbReference type="Proteomes" id="UP000739180"/>
    </source>
</evidence>